<dbReference type="FunFam" id="1.20.58.530:FF:000007">
    <property type="entry name" value="Myosin IE"/>
    <property type="match status" value="1"/>
</dbReference>
<dbReference type="InterPro" id="IPR027417">
    <property type="entry name" value="P-loop_NTPase"/>
</dbReference>
<keyword evidence="4 7" id="KW-0518">Myosin</keyword>
<dbReference type="GO" id="GO:0005886">
    <property type="term" value="C:plasma membrane"/>
    <property type="evidence" value="ECO:0007669"/>
    <property type="project" value="TreeGrafter"/>
</dbReference>
<comment type="similarity">
    <text evidence="1 7">Belongs to the TRAFAC class myosin-kinesin ATPase superfamily. Myosin family.</text>
</comment>
<dbReference type="Pfam" id="PF06017">
    <property type="entry name" value="Myosin_TH1"/>
    <property type="match status" value="1"/>
</dbReference>
<dbReference type="PANTHER" id="PTHR13140">
    <property type="entry name" value="MYOSIN"/>
    <property type="match status" value="1"/>
</dbReference>
<evidence type="ECO:0000256" key="8">
    <source>
        <dbReference type="SAM" id="MobiDB-lite"/>
    </source>
</evidence>
<organism evidence="11">
    <name type="scientific">Oikopleura dioica</name>
    <name type="common">Tunicate</name>
    <dbReference type="NCBI Taxonomy" id="34765"/>
    <lineage>
        <taxon>Eukaryota</taxon>
        <taxon>Metazoa</taxon>
        <taxon>Chordata</taxon>
        <taxon>Tunicata</taxon>
        <taxon>Appendicularia</taxon>
        <taxon>Copelata</taxon>
        <taxon>Oikopleuridae</taxon>
        <taxon>Oikopleura</taxon>
    </lineage>
</organism>
<evidence type="ECO:0000313" key="11">
    <source>
        <dbReference type="EMBL" id="CBY09420.1"/>
    </source>
</evidence>
<accession>E4XCU5</accession>
<evidence type="ECO:0008006" key="13">
    <source>
        <dbReference type="Google" id="ProtNLM"/>
    </source>
</evidence>
<dbReference type="Pfam" id="PF00063">
    <property type="entry name" value="Myosin_head"/>
    <property type="match status" value="1"/>
</dbReference>
<feature type="domain" description="Myosin motor" evidence="9">
    <location>
        <begin position="16"/>
        <end position="688"/>
    </location>
</feature>
<evidence type="ECO:0000256" key="2">
    <source>
        <dbReference type="ARBA" id="ARBA00022741"/>
    </source>
</evidence>
<feature type="compositionally biased region" description="Low complexity" evidence="8">
    <location>
        <begin position="954"/>
        <end position="965"/>
    </location>
</feature>
<evidence type="ECO:0000256" key="5">
    <source>
        <dbReference type="ARBA" id="ARBA00023175"/>
    </source>
</evidence>
<dbReference type="GO" id="GO:0051015">
    <property type="term" value="F:actin filament binding"/>
    <property type="evidence" value="ECO:0007669"/>
    <property type="project" value="TreeGrafter"/>
</dbReference>
<evidence type="ECO:0000259" key="9">
    <source>
        <dbReference type="PROSITE" id="PS51456"/>
    </source>
</evidence>
<dbReference type="InParanoid" id="E4XCU5"/>
<feature type="compositionally biased region" description="Polar residues" evidence="8">
    <location>
        <begin position="930"/>
        <end position="940"/>
    </location>
</feature>
<dbReference type="AlphaFoldDB" id="E4XCU5"/>
<name>E4XCU5_OIKDI</name>
<dbReference type="EMBL" id="FN653037">
    <property type="protein sequence ID" value="CBY09420.1"/>
    <property type="molecule type" value="Genomic_DNA"/>
</dbReference>
<reference evidence="11" key="1">
    <citation type="journal article" date="2010" name="Science">
        <title>Plasticity of animal genome architecture unmasked by rapid evolution of a pelagic tunicate.</title>
        <authorList>
            <person name="Denoeud F."/>
            <person name="Henriet S."/>
            <person name="Mungpakdee S."/>
            <person name="Aury J.M."/>
            <person name="Da Silva C."/>
            <person name="Brinkmann H."/>
            <person name="Mikhaleva J."/>
            <person name="Olsen L.C."/>
            <person name="Jubin C."/>
            <person name="Canestro C."/>
            <person name="Bouquet J.M."/>
            <person name="Danks G."/>
            <person name="Poulain J."/>
            <person name="Campsteijn C."/>
            <person name="Adamski M."/>
            <person name="Cross I."/>
            <person name="Yadetie F."/>
            <person name="Muffato M."/>
            <person name="Louis A."/>
            <person name="Butcher S."/>
            <person name="Tsagkogeorga G."/>
            <person name="Konrad A."/>
            <person name="Singh S."/>
            <person name="Jensen M.F."/>
            <person name="Cong E.H."/>
            <person name="Eikeseth-Otteraa H."/>
            <person name="Noel B."/>
            <person name="Anthouard V."/>
            <person name="Porcel B.M."/>
            <person name="Kachouri-Lafond R."/>
            <person name="Nishino A."/>
            <person name="Ugolini M."/>
            <person name="Chourrout P."/>
            <person name="Nishida H."/>
            <person name="Aasland R."/>
            <person name="Huzurbazar S."/>
            <person name="Westhof E."/>
            <person name="Delsuc F."/>
            <person name="Lehrach H."/>
            <person name="Reinhardt R."/>
            <person name="Weissenbach J."/>
            <person name="Roy S.W."/>
            <person name="Artiguenave F."/>
            <person name="Postlethwait J.H."/>
            <person name="Manak J.R."/>
            <person name="Thompson E.M."/>
            <person name="Jaillon O."/>
            <person name="Du Pasquier L."/>
            <person name="Boudinot P."/>
            <person name="Liberles D.A."/>
            <person name="Volff J.N."/>
            <person name="Philippe H."/>
            <person name="Lenhard B."/>
            <person name="Roest Crollius H."/>
            <person name="Wincker P."/>
            <person name="Chourrout D."/>
        </authorList>
    </citation>
    <scope>NUCLEOTIDE SEQUENCE [LARGE SCALE GENOMIC DNA]</scope>
</reference>
<dbReference type="GO" id="GO:0006897">
    <property type="term" value="P:endocytosis"/>
    <property type="evidence" value="ECO:0007669"/>
    <property type="project" value="TreeGrafter"/>
</dbReference>
<keyword evidence="6 7" id="KW-0009">Actin-binding</keyword>
<dbReference type="PROSITE" id="PS51456">
    <property type="entry name" value="MYOSIN_MOTOR"/>
    <property type="match status" value="1"/>
</dbReference>
<feature type="compositionally biased region" description="Basic and acidic residues" evidence="8">
    <location>
        <begin position="1064"/>
        <end position="1073"/>
    </location>
</feature>
<dbReference type="PANTHER" id="PTHR13140:SF729">
    <property type="entry name" value="UNCONVENTIONAL MYOSIN-IE"/>
    <property type="match status" value="1"/>
</dbReference>
<dbReference type="PRINTS" id="PR00193">
    <property type="entry name" value="MYOSINHEAVY"/>
</dbReference>
<feature type="domain" description="TH1" evidence="10">
    <location>
        <begin position="726"/>
        <end position="930"/>
    </location>
</feature>
<dbReference type="InterPro" id="IPR010926">
    <property type="entry name" value="Myosin_TH1"/>
</dbReference>
<dbReference type="SUPFAM" id="SSF52540">
    <property type="entry name" value="P-loop containing nucleoside triphosphate hydrolases"/>
    <property type="match status" value="1"/>
</dbReference>
<keyword evidence="5 7" id="KW-0505">Motor protein</keyword>
<dbReference type="FunFam" id="1.10.10.820:FF:000001">
    <property type="entry name" value="Myosin heavy chain"/>
    <property type="match status" value="1"/>
</dbReference>
<dbReference type="GO" id="GO:0000146">
    <property type="term" value="F:microfilament motor activity"/>
    <property type="evidence" value="ECO:0007669"/>
    <property type="project" value="TreeGrafter"/>
</dbReference>
<protein>
    <recommendedName>
        <fullName evidence="13">Myosin motor domain-containing protein</fullName>
    </recommendedName>
</protein>
<evidence type="ECO:0000313" key="12">
    <source>
        <dbReference type="Proteomes" id="UP000001307"/>
    </source>
</evidence>
<dbReference type="InterPro" id="IPR036961">
    <property type="entry name" value="Kinesin_motor_dom_sf"/>
</dbReference>
<sequence>MAQPHWKSHNVRANGVDDLTLLQGSKFNEAGIVENLKKRYDADNIFTYIGPVLISVNPFKQLPYFTQKEIDLYQGAASFENPPHIYALADTMYRNLTIDNESQSVIISGESGAGKTVAAKFVMNYISNISGGGSNIQKVKEVIIRSNPLLEAFGNAKTLRNNNSSRFGKYFQISFEGGTPVGGRIQEFLLEKSRVVRPGPGERNFHIFYQLIKGETSPDQRQSLGLSNFQPEDFEYLACSGEYDAEDMNDQLEYKETLEAMRTIGMKEGEIEEVLAVVSAILHMGNINFDENDREVAHIKDTRHLEFPAYLLDLEQKLLTHKMESKWGKTSEIIHQEHSRVKAYATRDSLVKAIYEKLFIYLIRKVNEAIPNHTQLSLGVLDIYGFEIFPKNGFEQFCINFINEKLQQAFIELTLKAEQEEYNMEGIQWTPIKFFNNIDVCNLIEGKNPPGIISICDDVTKQVGNKESGVAETLVGKLRAGVTHNRHYIEQGAARFKISHYAGEVAYDADGFVEKNRDTVFTDLLEMCKSSSNGFIQELFAGLDLKKKQPTAGSKIRSQGNKLIDELMKTTPHYIRTIKPNETKRPHDWNEKKVSHQVKYLGLMENVRVRRAGFAYRRVFNKFLQRYSILTIETFREWRYGTGRDDPRRAIQFIMQSVNMDPQEWQCGQTKVFIKSPESLFLLEEIRERKYNVHARAIQKAWKKYAARRKTNTEAIEAAQLLAGRKQRNRNSISRQFVGDYLGLDHDDQADISKLYGRKERVIFATQVMKYNRKFQSATRDLIITEKNLYIISRRHVEDKRNPNMPPILEPYVEDQIDMITDLQGVTLSPFQDGFILIRIASRDKPIMLDVTLKTEMCWAINKTLRNKANKNLHINFEDKWLVKVEPKGYLQTKGWKKVADRQVFFNQEHCPKVVHVHKEPKKYTMRVSVQQGEPANSMPQPKGASAGNNNRPQQAHWQQQHQSGGASGLHVQPIMNQAYAQQQIPLTVQQPRAQQWNTPGRIPQVPSHGINANQRTQKEHSANYKTNQSNHQSNFRLPAFPKEQGTGTGGRKLSARDGNAPQPRRDATIKDRHNQPNHMQQLNEAMMFLQQFGVLNYSVKVFFPMSFFNPSMEGDSLFFFFF</sequence>
<dbReference type="GO" id="GO:0007015">
    <property type="term" value="P:actin filament organization"/>
    <property type="evidence" value="ECO:0007669"/>
    <property type="project" value="TreeGrafter"/>
</dbReference>
<feature type="region of interest" description="Disordered" evidence="8">
    <location>
        <begin position="992"/>
        <end position="1073"/>
    </location>
</feature>
<dbReference type="GO" id="GO:0016459">
    <property type="term" value="C:myosin complex"/>
    <property type="evidence" value="ECO:0007669"/>
    <property type="project" value="UniProtKB-KW"/>
</dbReference>
<dbReference type="Gene3D" id="1.20.120.720">
    <property type="entry name" value="Myosin VI head, motor domain, U50 subdomain"/>
    <property type="match status" value="1"/>
</dbReference>
<dbReference type="OrthoDB" id="6108017at2759"/>
<dbReference type="Gene3D" id="1.20.58.530">
    <property type="match status" value="1"/>
</dbReference>
<evidence type="ECO:0000259" key="10">
    <source>
        <dbReference type="PROSITE" id="PS51757"/>
    </source>
</evidence>
<dbReference type="Gene3D" id="1.20.5.4820">
    <property type="match status" value="1"/>
</dbReference>
<proteinExistence type="inferred from homology"/>
<evidence type="ECO:0000256" key="7">
    <source>
        <dbReference type="PROSITE-ProRule" id="PRU00782"/>
    </source>
</evidence>
<dbReference type="GO" id="GO:0005737">
    <property type="term" value="C:cytoplasm"/>
    <property type="evidence" value="ECO:0007669"/>
    <property type="project" value="TreeGrafter"/>
</dbReference>
<dbReference type="InterPro" id="IPR001609">
    <property type="entry name" value="Myosin_head_motor_dom-like"/>
</dbReference>
<dbReference type="SMART" id="SM00242">
    <property type="entry name" value="MYSc"/>
    <property type="match status" value="1"/>
</dbReference>
<dbReference type="Gene3D" id="3.40.850.10">
    <property type="entry name" value="Kinesin motor domain"/>
    <property type="match status" value="1"/>
</dbReference>
<keyword evidence="3 7" id="KW-0067">ATP-binding</keyword>
<evidence type="ECO:0000256" key="3">
    <source>
        <dbReference type="ARBA" id="ARBA00022840"/>
    </source>
</evidence>
<feature type="binding site" evidence="7">
    <location>
        <begin position="109"/>
        <end position="116"/>
    </location>
    <ligand>
        <name>ATP</name>
        <dbReference type="ChEBI" id="CHEBI:30616"/>
    </ligand>
</feature>
<dbReference type="Gene3D" id="1.10.10.820">
    <property type="match status" value="1"/>
</dbReference>
<evidence type="ECO:0000256" key="4">
    <source>
        <dbReference type="ARBA" id="ARBA00023123"/>
    </source>
</evidence>
<gene>
    <name evidence="11" type="ORF">GSOID_T00007976001</name>
</gene>
<dbReference type="Proteomes" id="UP000001307">
    <property type="component" value="Unassembled WGS sequence"/>
</dbReference>
<evidence type="ECO:0000256" key="1">
    <source>
        <dbReference type="ARBA" id="ARBA00008314"/>
    </source>
</evidence>
<dbReference type="GO" id="GO:0005902">
    <property type="term" value="C:microvillus"/>
    <property type="evidence" value="ECO:0007669"/>
    <property type="project" value="TreeGrafter"/>
</dbReference>
<feature type="region of interest" description="Disordered" evidence="8">
    <location>
        <begin position="930"/>
        <end position="969"/>
    </location>
</feature>
<feature type="region of interest" description="Actin-binding" evidence="7">
    <location>
        <begin position="560"/>
        <end position="582"/>
    </location>
</feature>
<keyword evidence="12" id="KW-1185">Reference proteome</keyword>
<keyword evidence="2 7" id="KW-0547">Nucleotide-binding</keyword>
<dbReference type="GO" id="GO:0005524">
    <property type="term" value="F:ATP binding"/>
    <property type="evidence" value="ECO:0007669"/>
    <property type="project" value="UniProtKB-UniRule"/>
</dbReference>
<feature type="compositionally biased region" description="Polar residues" evidence="8">
    <location>
        <begin position="1024"/>
        <end position="1036"/>
    </location>
</feature>
<dbReference type="PROSITE" id="PS51757">
    <property type="entry name" value="TH1"/>
    <property type="match status" value="1"/>
</dbReference>
<dbReference type="FunCoup" id="E4XCU5">
    <property type="interactions" value="2"/>
</dbReference>
<evidence type="ECO:0000256" key="6">
    <source>
        <dbReference type="ARBA" id="ARBA00023203"/>
    </source>
</evidence>